<dbReference type="InterPro" id="IPR000195">
    <property type="entry name" value="Rab-GAP-TBC_dom"/>
</dbReference>
<dbReference type="InterPro" id="IPR035969">
    <property type="entry name" value="Rab-GAP_TBC_sf"/>
</dbReference>
<dbReference type="GeneTree" id="ENSGT00940000159840"/>
<dbReference type="FunFam" id="1.10.472.80:FF:000001">
    <property type="entry name" value="TBC1 domain family member 22B"/>
    <property type="match status" value="1"/>
</dbReference>
<dbReference type="GO" id="GO:0005096">
    <property type="term" value="F:GTPase activator activity"/>
    <property type="evidence" value="ECO:0007669"/>
    <property type="project" value="UniProtKB-KW"/>
</dbReference>
<sequence>MLCSNKAATLSSTHHIKPQCSFSFSHITIILLCLSGSSSLPPSMLSRLSNLALPCLPASLPSDVLLLSAAVVLCVHLCVCLRAYCSQYLSPLSVYPDVSLHRQQSLPHRPTIPMVARIADQNTSGTPAMTEREASRLDKFRQVLAGPNTDLEELRKLSWSGIPRQVRPITWKLLSGYLPANTERRESTLQRKRQEYFGFIEQYYDSRNDEHHQDTYRQIHIDIPRTNPLIPLFQQASVQEIFERILFIWAIRHPASGYVQGINDLVTPFFVVYVFEYIKEEVENFDVSSLQEETLRNIEADSFWCMSKLLDGIQDNYTFAQPGIQRKVKALEELVSRIDETVHVHMQQYEVEYLQFAFRWMNNLLMRELPLRCTIRLWDTYQAEPEGFSHFHLYVCAAFLVRWRKEILDERDFQGLMILLQNLPTMHWGNEEVSVLLAEAYRLKFAFADAPNHYKR</sequence>
<evidence type="ECO:0000313" key="5">
    <source>
        <dbReference type="Ensembl" id="ENSOTSP00005115064.1"/>
    </source>
</evidence>
<proteinExistence type="predicted"/>
<dbReference type="PROSITE" id="PS50086">
    <property type="entry name" value="TBC_RABGAP"/>
    <property type="match status" value="1"/>
</dbReference>
<dbReference type="SUPFAM" id="SSF47923">
    <property type="entry name" value="Ypt/Rab-GAP domain of gyp1p"/>
    <property type="match status" value="2"/>
</dbReference>
<reference evidence="5" key="2">
    <citation type="submission" date="2025-08" db="UniProtKB">
        <authorList>
            <consortium name="Ensembl"/>
        </authorList>
    </citation>
    <scope>IDENTIFICATION</scope>
</reference>
<dbReference type="FunFam" id="1.10.8.270:FF:000004">
    <property type="entry name" value="TBC1 domain family, member 22B"/>
    <property type="match status" value="1"/>
</dbReference>
<accession>A0AAZ3PGU7</accession>
<reference evidence="6" key="1">
    <citation type="journal article" date="2018" name="PLoS ONE">
        <title>Chinook salmon (Oncorhynchus tshawytscha) genome and transcriptome.</title>
        <authorList>
            <person name="Christensen K.A."/>
            <person name="Leong J.S."/>
            <person name="Sakhrani D."/>
            <person name="Biagi C.A."/>
            <person name="Minkley D.R."/>
            <person name="Withler R.E."/>
            <person name="Rondeau E.B."/>
            <person name="Koop B.F."/>
            <person name="Devlin R.H."/>
        </authorList>
    </citation>
    <scope>NUCLEOTIDE SEQUENCE [LARGE SCALE GENOMIC DNA]</scope>
</reference>
<organism evidence="5 6">
    <name type="scientific">Oncorhynchus tshawytscha</name>
    <name type="common">Chinook salmon</name>
    <name type="synonym">Salmo tshawytscha</name>
    <dbReference type="NCBI Taxonomy" id="74940"/>
    <lineage>
        <taxon>Eukaryota</taxon>
        <taxon>Metazoa</taxon>
        <taxon>Chordata</taxon>
        <taxon>Craniata</taxon>
        <taxon>Vertebrata</taxon>
        <taxon>Euteleostomi</taxon>
        <taxon>Actinopterygii</taxon>
        <taxon>Neopterygii</taxon>
        <taxon>Teleostei</taxon>
        <taxon>Protacanthopterygii</taxon>
        <taxon>Salmoniformes</taxon>
        <taxon>Salmonidae</taxon>
        <taxon>Salmoninae</taxon>
        <taxon>Oncorhynchus</taxon>
    </lineage>
</organism>
<name>A0AAZ3PGU7_ONCTS</name>
<evidence type="ECO:0000256" key="1">
    <source>
        <dbReference type="ARBA" id="ARBA00022468"/>
    </source>
</evidence>
<comment type="function">
    <text evidence="3">May act as a GTPase-activating protein for Rab family protein(s).</text>
</comment>
<evidence type="ECO:0000259" key="4">
    <source>
        <dbReference type="PROSITE" id="PS50086"/>
    </source>
</evidence>
<dbReference type="PANTHER" id="PTHR22957">
    <property type="entry name" value="TBC1 DOMAIN FAMILY MEMBER GTPASE-ACTIVATING PROTEIN"/>
    <property type="match status" value="1"/>
</dbReference>
<evidence type="ECO:0000313" key="6">
    <source>
        <dbReference type="Proteomes" id="UP000694402"/>
    </source>
</evidence>
<dbReference type="SMART" id="SM00164">
    <property type="entry name" value="TBC"/>
    <property type="match status" value="1"/>
</dbReference>
<dbReference type="Ensembl" id="ENSOTST00005134918.1">
    <property type="protein sequence ID" value="ENSOTSP00005115064.1"/>
    <property type="gene ID" value="ENSOTSG00005011400.2"/>
</dbReference>
<dbReference type="Pfam" id="PF00566">
    <property type="entry name" value="RabGAP-TBC"/>
    <property type="match status" value="1"/>
</dbReference>
<feature type="domain" description="Rab-GAP TBC" evidence="4">
    <location>
        <begin position="161"/>
        <end position="385"/>
    </location>
</feature>
<dbReference type="Gene3D" id="1.10.10.750">
    <property type="entry name" value="Ypt/Rab-GAP domain of gyp1p, domain 1"/>
    <property type="match status" value="1"/>
</dbReference>
<dbReference type="PANTHER" id="PTHR22957:SF255">
    <property type="entry name" value="TBC1 DOMAIN FAMILY MEMBER 22A"/>
    <property type="match status" value="1"/>
</dbReference>
<gene>
    <name evidence="5" type="primary">TBC1D22A</name>
</gene>
<reference evidence="5" key="3">
    <citation type="submission" date="2025-09" db="UniProtKB">
        <authorList>
            <consortium name="Ensembl"/>
        </authorList>
    </citation>
    <scope>IDENTIFICATION</scope>
</reference>
<protein>
    <recommendedName>
        <fullName evidence="4">Rab-GAP TBC domain-containing protein</fullName>
    </recommendedName>
</protein>
<evidence type="ECO:0000256" key="3">
    <source>
        <dbReference type="ARBA" id="ARBA00043879"/>
    </source>
</evidence>
<keyword evidence="6" id="KW-1185">Reference proteome</keyword>
<keyword evidence="1" id="KW-0343">GTPase activation</keyword>
<dbReference type="GO" id="GO:0071889">
    <property type="term" value="F:14-3-3 protein binding"/>
    <property type="evidence" value="ECO:0007669"/>
    <property type="project" value="UniProtKB-ARBA"/>
</dbReference>
<dbReference type="AlphaFoldDB" id="A0AAZ3PGU7"/>
<evidence type="ECO:0000256" key="2">
    <source>
        <dbReference type="ARBA" id="ARBA00022553"/>
    </source>
</evidence>
<keyword evidence="2" id="KW-0597">Phosphoprotein</keyword>
<dbReference type="Gene3D" id="1.10.472.80">
    <property type="entry name" value="Ypt/Rab-GAP domain of gyp1p, domain 3"/>
    <property type="match status" value="1"/>
</dbReference>
<dbReference type="FunFam" id="1.10.10.750:FF:000009">
    <property type="entry name" value="TBC1 domain family member 22A"/>
    <property type="match status" value="1"/>
</dbReference>
<dbReference type="Gene3D" id="1.10.8.270">
    <property type="entry name" value="putative rabgap domain of human tbc1 domain family member 14 like domains"/>
    <property type="match status" value="1"/>
</dbReference>
<dbReference type="Proteomes" id="UP000694402">
    <property type="component" value="Unassembled WGS sequence"/>
</dbReference>